<gene>
    <name evidence="1" type="primary">g1731</name>
    <name evidence="1" type="ORF">NpPPO83_00001731</name>
</gene>
<dbReference type="EMBL" id="BSXG01000017">
    <property type="protein sequence ID" value="GME25096.1"/>
    <property type="molecule type" value="Genomic_DNA"/>
</dbReference>
<sequence>MEHKSSNGNAAAEQKENKRYPTHSRLLSSGAKKIFNTASILHPQQVYTARLKAAEQRANPPLPLHSEDPPQHQRQAATASAATTTTTSGTTKPGEHFEPR</sequence>
<reference evidence="1" key="1">
    <citation type="submission" date="2024-09" db="EMBL/GenBank/DDBJ databases">
        <title>Draft Genome Sequences of Neofusicoccum parvum.</title>
        <authorList>
            <person name="Ashida A."/>
            <person name="Camagna M."/>
            <person name="Tanaka A."/>
            <person name="Takemoto D."/>
        </authorList>
    </citation>
    <scope>NUCLEOTIDE SEQUENCE</scope>
    <source>
        <strain evidence="1">PPO83</strain>
    </source>
</reference>
<accession>A0ACB5RY96</accession>
<keyword evidence="2" id="KW-1185">Reference proteome</keyword>
<evidence type="ECO:0000313" key="1">
    <source>
        <dbReference type="EMBL" id="GME25096.1"/>
    </source>
</evidence>
<dbReference type="Proteomes" id="UP001165186">
    <property type="component" value="Unassembled WGS sequence"/>
</dbReference>
<organism evidence="1 2">
    <name type="scientific">Neofusicoccum parvum</name>
    <dbReference type="NCBI Taxonomy" id="310453"/>
    <lineage>
        <taxon>Eukaryota</taxon>
        <taxon>Fungi</taxon>
        <taxon>Dikarya</taxon>
        <taxon>Ascomycota</taxon>
        <taxon>Pezizomycotina</taxon>
        <taxon>Dothideomycetes</taxon>
        <taxon>Dothideomycetes incertae sedis</taxon>
        <taxon>Botryosphaeriales</taxon>
        <taxon>Botryosphaeriaceae</taxon>
        <taxon>Neofusicoccum</taxon>
    </lineage>
</organism>
<comment type="caution">
    <text evidence="1">The sequence shown here is derived from an EMBL/GenBank/DDBJ whole genome shotgun (WGS) entry which is preliminary data.</text>
</comment>
<evidence type="ECO:0000313" key="2">
    <source>
        <dbReference type="Proteomes" id="UP001165186"/>
    </source>
</evidence>
<name>A0ACB5RY96_9PEZI</name>
<proteinExistence type="predicted"/>
<protein>
    <submittedName>
        <fullName evidence="1">Fad dependent oxidoreductase</fullName>
    </submittedName>
</protein>